<keyword evidence="3" id="KW-1185">Reference proteome</keyword>
<name>A0ABW4SY53_9ACTN</name>
<reference evidence="3" key="1">
    <citation type="journal article" date="2019" name="Int. J. Syst. Evol. Microbiol.">
        <title>The Global Catalogue of Microorganisms (GCM) 10K type strain sequencing project: providing services to taxonomists for standard genome sequencing and annotation.</title>
        <authorList>
            <consortium name="The Broad Institute Genomics Platform"/>
            <consortium name="The Broad Institute Genome Sequencing Center for Infectious Disease"/>
            <person name="Wu L."/>
            <person name="Ma J."/>
        </authorList>
    </citation>
    <scope>NUCLEOTIDE SEQUENCE [LARGE SCALE GENOMIC DNA]</scope>
    <source>
        <strain evidence="3">ICMP 6774ER</strain>
    </source>
</reference>
<evidence type="ECO:0000313" key="3">
    <source>
        <dbReference type="Proteomes" id="UP001597368"/>
    </source>
</evidence>
<dbReference type="PANTHER" id="PTHR33164">
    <property type="entry name" value="TRANSCRIPTIONAL REGULATOR, MARR FAMILY"/>
    <property type="match status" value="1"/>
</dbReference>
<comment type="caution">
    <text evidence="2">The sequence shown here is derived from an EMBL/GenBank/DDBJ whole genome shotgun (WGS) entry which is preliminary data.</text>
</comment>
<dbReference type="RefSeq" id="WP_379574170.1">
    <property type="nucleotide sequence ID" value="NZ_JBHUFV010000033.1"/>
</dbReference>
<dbReference type="SUPFAM" id="SSF46785">
    <property type="entry name" value="Winged helix' DNA-binding domain"/>
    <property type="match status" value="1"/>
</dbReference>
<dbReference type="InterPro" id="IPR039422">
    <property type="entry name" value="MarR/SlyA-like"/>
</dbReference>
<proteinExistence type="predicted"/>
<dbReference type="PANTHER" id="PTHR33164:SF99">
    <property type="entry name" value="MARR FAMILY REGULATORY PROTEIN"/>
    <property type="match status" value="1"/>
</dbReference>
<sequence>MSCGSIGATGAFPVCASLAAEPGCSLLEHDLLAWLAAAPSCRSRMLDLADQLAVARGGLTRIVDRFVERGWIERDRPEANRREVYAVLTAEGRAILSAARAVYSRVLKETLGAHLDERDLSDLARITGKLLDAMG</sequence>
<dbReference type="InterPro" id="IPR036390">
    <property type="entry name" value="WH_DNA-bd_sf"/>
</dbReference>
<feature type="domain" description="HTH marR-type" evidence="1">
    <location>
        <begin position="1"/>
        <end position="132"/>
    </location>
</feature>
<dbReference type="InterPro" id="IPR036388">
    <property type="entry name" value="WH-like_DNA-bd_sf"/>
</dbReference>
<dbReference type="PROSITE" id="PS50995">
    <property type="entry name" value="HTH_MARR_2"/>
    <property type="match status" value="1"/>
</dbReference>
<dbReference type="Proteomes" id="UP001597368">
    <property type="component" value="Unassembled WGS sequence"/>
</dbReference>
<dbReference type="EMBL" id="JBHUFV010000033">
    <property type="protein sequence ID" value="MFD1934123.1"/>
    <property type="molecule type" value="Genomic_DNA"/>
</dbReference>
<accession>A0ABW4SY53</accession>
<dbReference type="PRINTS" id="PR00598">
    <property type="entry name" value="HTHMARR"/>
</dbReference>
<organism evidence="2 3">
    <name type="scientific">Nonomuraea mangrovi</name>
    <dbReference type="NCBI Taxonomy" id="2316207"/>
    <lineage>
        <taxon>Bacteria</taxon>
        <taxon>Bacillati</taxon>
        <taxon>Actinomycetota</taxon>
        <taxon>Actinomycetes</taxon>
        <taxon>Streptosporangiales</taxon>
        <taxon>Streptosporangiaceae</taxon>
        <taxon>Nonomuraea</taxon>
    </lineage>
</organism>
<dbReference type="Pfam" id="PF01047">
    <property type="entry name" value="MarR"/>
    <property type="match status" value="1"/>
</dbReference>
<protein>
    <submittedName>
        <fullName evidence="2">MarR family winged helix-turn-helix transcriptional regulator</fullName>
    </submittedName>
</protein>
<evidence type="ECO:0000313" key="2">
    <source>
        <dbReference type="EMBL" id="MFD1934123.1"/>
    </source>
</evidence>
<gene>
    <name evidence="2" type="ORF">ACFSKW_21895</name>
</gene>
<dbReference type="Gene3D" id="1.10.10.10">
    <property type="entry name" value="Winged helix-like DNA-binding domain superfamily/Winged helix DNA-binding domain"/>
    <property type="match status" value="1"/>
</dbReference>
<evidence type="ECO:0000259" key="1">
    <source>
        <dbReference type="PROSITE" id="PS50995"/>
    </source>
</evidence>
<dbReference type="InterPro" id="IPR000835">
    <property type="entry name" value="HTH_MarR-typ"/>
</dbReference>
<dbReference type="SMART" id="SM00347">
    <property type="entry name" value="HTH_MARR"/>
    <property type="match status" value="1"/>
</dbReference>